<keyword evidence="3" id="KW-1185">Reference proteome</keyword>
<sequence length="59" mass="6410">MEFDSIGNGCSKHPHEGIPEQRRPSFHGFHRGMKGSIFCKSEKAVATFAEAVSTDNASS</sequence>
<organism evidence="2 3">
    <name type="scientific">Aneurinibacillus thermoaerophilus</name>
    <dbReference type="NCBI Taxonomy" id="143495"/>
    <lineage>
        <taxon>Bacteria</taxon>
        <taxon>Bacillati</taxon>
        <taxon>Bacillota</taxon>
        <taxon>Bacilli</taxon>
        <taxon>Bacillales</taxon>
        <taxon>Paenibacillaceae</taxon>
        <taxon>Aneurinibacillus group</taxon>
        <taxon>Aneurinibacillus</taxon>
    </lineage>
</organism>
<evidence type="ECO:0000313" key="3">
    <source>
        <dbReference type="Proteomes" id="UP000826616"/>
    </source>
</evidence>
<dbReference type="RefSeq" id="WP_057897799.1">
    <property type="nucleotide sequence ID" value="NZ_CP080764.1"/>
</dbReference>
<protein>
    <submittedName>
        <fullName evidence="2">Uncharacterized protein</fullName>
    </submittedName>
</protein>
<evidence type="ECO:0000256" key="1">
    <source>
        <dbReference type="SAM" id="MobiDB-lite"/>
    </source>
</evidence>
<proteinExistence type="predicted"/>
<name>A0ABX8YA19_ANETH</name>
<gene>
    <name evidence="2" type="ORF">K3F53_15235</name>
</gene>
<accession>A0ABX8YA19</accession>
<feature type="compositionally biased region" description="Basic and acidic residues" evidence="1">
    <location>
        <begin position="13"/>
        <end position="23"/>
    </location>
</feature>
<feature type="region of interest" description="Disordered" evidence="1">
    <location>
        <begin position="1"/>
        <end position="29"/>
    </location>
</feature>
<dbReference type="GeneID" id="97142735"/>
<dbReference type="EMBL" id="CP080764">
    <property type="protein sequence ID" value="QYY42199.1"/>
    <property type="molecule type" value="Genomic_DNA"/>
</dbReference>
<dbReference type="Proteomes" id="UP000826616">
    <property type="component" value="Chromosome"/>
</dbReference>
<reference evidence="2 3" key="1">
    <citation type="submission" date="2021-08" db="EMBL/GenBank/DDBJ databases">
        <title>Complete genome sequence of the strain Aneurinibacillus thermoaerophilus CCM 8960.</title>
        <authorList>
            <person name="Musilova J."/>
            <person name="Kourilova X."/>
            <person name="Pernicova I."/>
            <person name="Bezdicek M."/>
            <person name="Lengerova M."/>
            <person name="Obruca S."/>
            <person name="Sedlar K."/>
        </authorList>
    </citation>
    <scope>NUCLEOTIDE SEQUENCE [LARGE SCALE GENOMIC DNA]</scope>
    <source>
        <strain evidence="2 3">CCM 8960</strain>
    </source>
</reference>
<evidence type="ECO:0000313" key="2">
    <source>
        <dbReference type="EMBL" id="QYY42199.1"/>
    </source>
</evidence>